<protein>
    <recommendedName>
        <fullName evidence="2">Type I restriction enzyme R protein N-terminal domain-containing protein</fullName>
    </recommendedName>
</protein>
<dbReference type="AlphaFoldDB" id="A0A7C4RSJ7"/>
<sequence length="547" mass="62678">MKFNRFLWNLYRDSKEGRIAIERDVSGHLAAVPKFGQTPSFQMFFYEESGGEAVENGISGVEEVDLRGMIGAYAAEHTVATLDDAEQLFTEMADDGVEWPFTAKGKSFVRVFAGGQIDPAGYGDVFGSIDHISAGLHDAHPEFFVPYFFARRFDEFCKICECFDILLPEIPGKLQKRERALYYVAINRALYEFRKHYRLSPKELNAFLYDFAPKNLTLHADNQLPLPSRVWFVIGGVGNNDFEYLDATSEKSVSYWQGSLETRRGDIILMWCASPRSYLHSIWRALDNGFNDPFFYYYSVIRVGHPIRITPIPFKEFLNHPVLGQKSAVRAHFQGASGTPFSTEEYAAICDLLSSLGFDPSLLPPAPAREEFYEVTLENERDVEQMLVEPLLKRLGFEEHDWFRQFSVRMGRGERNFPDYVLGGDPRPGEEKAVAVIECKFDIPAKKDLREAFIQAKSYALRLQSEVMAIAARRGLWVFRRRDDGFSLDHFTFKTWKELSHPDVLHEVSLTLGKRAIDTWMAKRHNFRKKTTRNPSQMPVTQATLKG</sequence>
<proteinExistence type="predicted"/>
<name>A0A7C4RSJ7_9BACT</name>
<comment type="caution">
    <text evidence="1">The sequence shown here is derived from an EMBL/GenBank/DDBJ whole genome shotgun (WGS) entry which is preliminary data.</text>
</comment>
<dbReference type="Gene3D" id="3.90.1570.30">
    <property type="match status" value="1"/>
</dbReference>
<organism evidence="1">
    <name type="scientific">Desulfatirhabdium butyrativorans</name>
    <dbReference type="NCBI Taxonomy" id="340467"/>
    <lineage>
        <taxon>Bacteria</taxon>
        <taxon>Pseudomonadati</taxon>
        <taxon>Thermodesulfobacteriota</taxon>
        <taxon>Desulfobacteria</taxon>
        <taxon>Desulfobacterales</taxon>
        <taxon>Desulfatirhabdiaceae</taxon>
        <taxon>Desulfatirhabdium</taxon>
    </lineage>
</organism>
<evidence type="ECO:0000313" key="1">
    <source>
        <dbReference type="EMBL" id="HGU32877.1"/>
    </source>
</evidence>
<gene>
    <name evidence="1" type="ORF">ENS29_08475</name>
</gene>
<accession>A0A7C4RSJ7</accession>
<reference evidence="1" key="1">
    <citation type="journal article" date="2020" name="mSystems">
        <title>Genome- and Community-Level Interaction Insights into Carbon Utilization and Element Cycling Functions of Hydrothermarchaeota in Hydrothermal Sediment.</title>
        <authorList>
            <person name="Zhou Z."/>
            <person name="Liu Y."/>
            <person name="Xu W."/>
            <person name="Pan J."/>
            <person name="Luo Z.H."/>
            <person name="Li M."/>
        </authorList>
    </citation>
    <scope>NUCLEOTIDE SEQUENCE [LARGE SCALE GENOMIC DNA]</scope>
    <source>
        <strain evidence="1">SpSt-477</strain>
    </source>
</reference>
<dbReference type="EMBL" id="DSUH01000199">
    <property type="protein sequence ID" value="HGU32877.1"/>
    <property type="molecule type" value="Genomic_DNA"/>
</dbReference>
<evidence type="ECO:0008006" key="2">
    <source>
        <dbReference type="Google" id="ProtNLM"/>
    </source>
</evidence>